<reference evidence="1" key="1">
    <citation type="submission" date="2021-05" db="EMBL/GenBank/DDBJ databases">
        <authorList>
            <person name="Scholz U."/>
            <person name="Mascher M."/>
            <person name="Fiebig A."/>
        </authorList>
    </citation>
    <scope>NUCLEOTIDE SEQUENCE [LARGE SCALE GENOMIC DNA]</scope>
</reference>
<protein>
    <submittedName>
        <fullName evidence="1">Uncharacterized protein</fullName>
    </submittedName>
</protein>
<evidence type="ECO:0000313" key="2">
    <source>
        <dbReference type="Proteomes" id="UP001732700"/>
    </source>
</evidence>
<dbReference type="EnsemblPlants" id="AVESA.00010b.r2.3CG0467900.1">
    <property type="protein sequence ID" value="AVESA.00010b.r2.3CG0467900.1.CDS"/>
    <property type="gene ID" value="AVESA.00010b.r2.3CG0467900"/>
</dbReference>
<name>A0ACD5VQE5_AVESA</name>
<evidence type="ECO:0000313" key="1">
    <source>
        <dbReference type="EnsemblPlants" id="AVESA.00010b.r2.3CG0467900.1.CDS"/>
    </source>
</evidence>
<keyword evidence="2" id="KW-1185">Reference proteome</keyword>
<reference evidence="1" key="2">
    <citation type="submission" date="2025-09" db="UniProtKB">
        <authorList>
            <consortium name="EnsemblPlants"/>
        </authorList>
    </citation>
    <scope>IDENTIFICATION</scope>
</reference>
<accession>A0ACD5VQE5</accession>
<proteinExistence type="predicted"/>
<organism evidence="1 2">
    <name type="scientific">Avena sativa</name>
    <name type="common">Oat</name>
    <dbReference type="NCBI Taxonomy" id="4498"/>
    <lineage>
        <taxon>Eukaryota</taxon>
        <taxon>Viridiplantae</taxon>
        <taxon>Streptophyta</taxon>
        <taxon>Embryophyta</taxon>
        <taxon>Tracheophyta</taxon>
        <taxon>Spermatophyta</taxon>
        <taxon>Magnoliopsida</taxon>
        <taxon>Liliopsida</taxon>
        <taxon>Poales</taxon>
        <taxon>Poaceae</taxon>
        <taxon>BOP clade</taxon>
        <taxon>Pooideae</taxon>
        <taxon>Poodae</taxon>
        <taxon>Poeae</taxon>
        <taxon>Poeae Chloroplast Group 1 (Aveneae type)</taxon>
        <taxon>Aveninae</taxon>
        <taxon>Avena</taxon>
    </lineage>
</organism>
<dbReference type="Proteomes" id="UP001732700">
    <property type="component" value="Chromosome 3C"/>
</dbReference>
<sequence length="211" mass="22525">MATTQSKSTIPQSANASRLPPPKKEEQELRRAYSEMASNLEKLVIGSSSSSSSDHCPDANGDDEGNKGPEVETVRCTCGVAEECTAAYVVGVRAAFCGDWLCGLCGEAVKERMARDPFCGVEAALVSHEAERRDFDATRLNPTLSLAGSMRGIARKSFDRRRTTAASASCQDRQMRTAASRAVALARSASCDPRFLGDVVIDNGPAGDQCR</sequence>